<keyword evidence="3" id="KW-1185">Reference proteome</keyword>
<dbReference type="Gene3D" id="1.20.120.10">
    <property type="entry name" value="Cytochrome c/b562"/>
    <property type="match status" value="1"/>
</dbReference>
<dbReference type="SUPFAM" id="SSF47175">
    <property type="entry name" value="Cytochromes"/>
    <property type="match status" value="1"/>
</dbReference>
<dbReference type="GO" id="GO:0020037">
    <property type="term" value="F:heme binding"/>
    <property type="evidence" value="ECO:0007669"/>
    <property type="project" value="InterPro"/>
</dbReference>
<dbReference type="AlphaFoldDB" id="A0A1G5Q798"/>
<organism evidence="2 3">
    <name type="scientific">Thiohalomonas denitrificans</name>
    <dbReference type="NCBI Taxonomy" id="415747"/>
    <lineage>
        <taxon>Bacteria</taxon>
        <taxon>Pseudomonadati</taxon>
        <taxon>Pseudomonadota</taxon>
        <taxon>Gammaproteobacteria</taxon>
        <taxon>Thiohalomonadales</taxon>
        <taxon>Thiohalomonadaceae</taxon>
        <taxon>Thiohalomonas</taxon>
    </lineage>
</organism>
<reference evidence="2 3" key="1">
    <citation type="submission" date="2016-10" db="EMBL/GenBank/DDBJ databases">
        <authorList>
            <person name="de Groot N.N."/>
        </authorList>
    </citation>
    <scope>NUCLEOTIDE SEQUENCE [LARGE SCALE GENOMIC DNA]</scope>
    <source>
        <strain evidence="2 3">HLD2</strain>
    </source>
</reference>
<dbReference type="GO" id="GO:0009055">
    <property type="term" value="F:electron transfer activity"/>
    <property type="evidence" value="ECO:0007669"/>
    <property type="project" value="InterPro"/>
</dbReference>
<dbReference type="GO" id="GO:0022900">
    <property type="term" value="P:electron transport chain"/>
    <property type="evidence" value="ECO:0007669"/>
    <property type="project" value="InterPro"/>
</dbReference>
<proteinExistence type="predicted"/>
<dbReference type="InterPro" id="IPR002321">
    <property type="entry name" value="Cyt_c_II"/>
</dbReference>
<dbReference type="STRING" id="415747.SAMN03097708_01409"/>
<feature type="signal peptide" evidence="1">
    <location>
        <begin position="1"/>
        <end position="25"/>
    </location>
</feature>
<dbReference type="EMBL" id="FMWD01000004">
    <property type="protein sequence ID" value="SCZ57340.1"/>
    <property type="molecule type" value="Genomic_DNA"/>
</dbReference>
<dbReference type="InterPro" id="IPR010980">
    <property type="entry name" value="Cyt_c/b562"/>
</dbReference>
<sequence>MRKKTIIGGLIAGVLFIGGSSALVAAEPSVAQKMMQKQLQIMEPEMRKRIQKLSPETKKALLKIYSQHTRHSDNATLRHVMHEVLGDYQAVATGLMTDNPEQAAEAARRLANHRIPRGGLLPYMKLEDITDEKIGVLVPFNDDVEGNALRLADAAEKNDMAGAAEYFGKVTNGCMSCHQVFRGKPGVSQYLR</sequence>
<dbReference type="Proteomes" id="UP000199648">
    <property type="component" value="Unassembled WGS sequence"/>
</dbReference>
<dbReference type="PROSITE" id="PS51009">
    <property type="entry name" value="CYTCII"/>
    <property type="match status" value="1"/>
</dbReference>
<evidence type="ECO:0000313" key="3">
    <source>
        <dbReference type="Proteomes" id="UP000199648"/>
    </source>
</evidence>
<protein>
    <submittedName>
        <fullName evidence="2">Cytochrome C</fullName>
    </submittedName>
</protein>
<keyword evidence="1" id="KW-0732">Signal</keyword>
<evidence type="ECO:0000313" key="2">
    <source>
        <dbReference type="EMBL" id="SCZ57340.1"/>
    </source>
</evidence>
<gene>
    <name evidence="2" type="ORF">SAMN03097708_01409</name>
</gene>
<feature type="chain" id="PRO_5011774989" evidence="1">
    <location>
        <begin position="26"/>
        <end position="192"/>
    </location>
</feature>
<name>A0A1G5Q798_9GAMM</name>
<accession>A0A1G5Q798</accession>
<dbReference type="GO" id="GO:0005506">
    <property type="term" value="F:iron ion binding"/>
    <property type="evidence" value="ECO:0007669"/>
    <property type="project" value="InterPro"/>
</dbReference>
<evidence type="ECO:0000256" key="1">
    <source>
        <dbReference type="SAM" id="SignalP"/>
    </source>
</evidence>